<evidence type="ECO:0000256" key="1">
    <source>
        <dbReference type="SAM" id="MobiDB-lite"/>
    </source>
</evidence>
<evidence type="ECO:0000313" key="3">
    <source>
        <dbReference type="EMBL" id="GEU50892.1"/>
    </source>
</evidence>
<proteinExistence type="predicted"/>
<reference evidence="3" key="1">
    <citation type="journal article" date="2019" name="Sci. Rep.">
        <title>Draft genome of Tanacetum cinerariifolium, the natural source of mosquito coil.</title>
        <authorList>
            <person name="Yamashiro T."/>
            <person name="Shiraishi A."/>
            <person name="Satake H."/>
            <person name="Nakayama K."/>
        </authorList>
    </citation>
    <scope>NUCLEOTIDE SEQUENCE</scope>
</reference>
<feature type="transmembrane region" description="Helical" evidence="2">
    <location>
        <begin position="386"/>
        <end position="402"/>
    </location>
</feature>
<feature type="compositionally biased region" description="Basic and acidic residues" evidence="1">
    <location>
        <begin position="217"/>
        <end position="226"/>
    </location>
</feature>
<evidence type="ECO:0008006" key="4">
    <source>
        <dbReference type="Google" id="ProtNLM"/>
    </source>
</evidence>
<keyword evidence="2" id="KW-0812">Transmembrane</keyword>
<sequence>MSWYSRCSWCEGQFNGRNCCHCTNVSFRDEPVYDSNPNSYNQTPKFSYPHSQPQTSSFDQFHCFGSGDPLEEGYSIDHQEDLNQQRISDVHDRWDKLNESWNELLNVMQSFCEMTTNLSTYSTKPSRRYNSFCYDDDDYEESTITLNKIISQISPSIVITSSPTVLPIEDFEDSLIMGNEELSIIPKKESDEFIKSSVEDLVPILNESEDTSGNDSDDNKSLSDKDVSEDKVKIYPNPFFEFDEEYISSDVNPLFDEVLENIKNKDSYDSNPDEPDLLVTPIFDANEDECFNPGDDVDEIELLLHCDPSTPKMSVAFILEGFTNEPPLEENDDLFDLESKENEWKKILYEAPIDDLMTEDKVFDPRIHEKFFSPTYVRLYFRDRHYLFFTYVIRIFLLYFTYPVDSPFHLSSGSEDTIFDPGIFAFYF</sequence>
<feature type="region of interest" description="Disordered" evidence="1">
    <location>
        <begin position="207"/>
        <end position="226"/>
    </location>
</feature>
<evidence type="ECO:0000256" key="2">
    <source>
        <dbReference type="SAM" id="Phobius"/>
    </source>
</evidence>
<protein>
    <recommendedName>
        <fullName evidence="4">Pre-mRNA splicing Prp18-interacting factor</fullName>
    </recommendedName>
</protein>
<accession>A0A6L2KQK3</accession>
<name>A0A6L2KQK3_TANCI</name>
<gene>
    <name evidence="3" type="ORF">Tci_022870</name>
</gene>
<comment type="caution">
    <text evidence="3">The sequence shown here is derived from an EMBL/GenBank/DDBJ whole genome shotgun (WGS) entry which is preliminary data.</text>
</comment>
<dbReference type="EMBL" id="BKCJ010002783">
    <property type="protein sequence ID" value="GEU50892.1"/>
    <property type="molecule type" value="Genomic_DNA"/>
</dbReference>
<dbReference type="AlphaFoldDB" id="A0A6L2KQK3"/>
<keyword evidence="2" id="KW-1133">Transmembrane helix</keyword>
<keyword evidence="2" id="KW-0472">Membrane</keyword>
<organism evidence="3">
    <name type="scientific">Tanacetum cinerariifolium</name>
    <name type="common">Dalmatian daisy</name>
    <name type="synonym">Chrysanthemum cinerariifolium</name>
    <dbReference type="NCBI Taxonomy" id="118510"/>
    <lineage>
        <taxon>Eukaryota</taxon>
        <taxon>Viridiplantae</taxon>
        <taxon>Streptophyta</taxon>
        <taxon>Embryophyta</taxon>
        <taxon>Tracheophyta</taxon>
        <taxon>Spermatophyta</taxon>
        <taxon>Magnoliopsida</taxon>
        <taxon>eudicotyledons</taxon>
        <taxon>Gunneridae</taxon>
        <taxon>Pentapetalae</taxon>
        <taxon>asterids</taxon>
        <taxon>campanulids</taxon>
        <taxon>Asterales</taxon>
        <taxon>Asteraceae</taxon>
        <taxon>Asteroideae</taxon>
        <taxon>Anthemideae</taxon>
        <taxon>Anthemidinae</taxon>
        <taxon>Tanacetum</taxon>
    </lineage>
</organism>
<feature type="compositionally biased region" description="Acidic residues" evidence="1">
    <location>
        <begin position="207"/>
        <end position="216"/>
    </location>
</feature>